<keyword evidence="13" id="KW-0999">Mitochondrion inner membrane</keyword>
<comment type="function">
    <text evidence="12">Catalyzes the formation of phosphatidylethanolamine (PtdEtn) from phosphatidylserine (PtdSer). Plays a central role in phospholipid metabolism and in the interorganelle trafficking of phosphatidylserine. May be involved in lipid droplet biogenesis at the endoplasmic reticulum membrane.</text>
</comment>
<evidence type="ECO:0000256" key="12">
    <source>
        <dbReference type="ARBA" id="ARBA00045136"/>
    </source>
</evidence>
<keyword evidence="2 13" id="KW-0444">Lipid biosynthesis</keyword>
<comment type="pathway">
    <text evidence="1">Lipid metabolism.</text>
</comment>
<evidence type="ECO:0000256" key="3">
    <source>
        <dbReference type="ARBA" id="ARBA00022692"/>
    </source>
</evidence>
<evidence type="ECO:0000256" key="9">
    <source>
        <dbReference type="ARBA" id="ARBA00023239"/>
    </source>
</evidence>
<evidence type="ECO:0000256" key="8">
    <source>
        <dbReference type="ARBA" id="ARBA00023209"/>
    </source>
</evidence>
<dbReference type="GO" id="GO:0004609">
    <property type="term" value="F:phosphatidylserine decarboxylase activity"/>
    <property type="evidence" value="ECO:0007669"/>
    <property type="project" value="UniProtKB-UniRule"/>
</dbReference>
<dbReference type="GO" id="GO:0006646">
    <property type="term" value="P:phosphatidylethanolamine biosynthetic process"/>
    <property type="evidence" value="ECO:0007669"/>
    <property type="project" value="UniProtKB-UniRule"/>
</dbReference>
<dbReference type="PANTHER" id="PTHR10067:SF6">
    <property type="entry name" value="PHOSPHATIDYLSERINE DECARBOXYLASE PROENZYME, MITOCHONDRIAL"/>
    <property type="match status" value="1"/>
</dbReference>
<comment type="subcellular location">
    <molecule>Phosphatidylserine decarboxylase alpha chain</molecule>
    <subcellularLocation>
        <location evidence="13">Mitochondrion inner membrane</location>
        <topology evidence="13">Peripheral membrane protein</topology>
        <orientation evidence="13">Intermembrane side</orientation>
    </subcellularLocation>
    <text evidence="13">Anchored to the mitochondrial inner membrane through its interaction with the integral membrane beta chain.</text>
</comment>
<reference evidence="14 15" key="1">
    <citation type="submission" date="2024-01" db="EMBL/GenBank/DDBJ databases">
        <title>The genome of the rayed Mediterranean limpet Patella caerulea (Linnaeus, 1758).</title>
        <authorList>
            <person name="Anh-Thu Weber A."/>
            <person name="Halstead-Nussloch G."/>
        </authorList>
    </citation>
    <scope>NUCLEOTIDE SEQUENCE [LARGE SCALE GENOMIC DNA]</scope>
    <source>
        <strain evidence="14">AATW-2023a</strain>
        <tissue evidence="14">Whole specimen</tissue>
    </source>
</reference>
<evidence type="ECO:0000256" key="13">
    <source>
        <dbReference type="HAMAP-Rule" id="MF_03208"/>
    </source>
</evidence>
<organism evidence="14 15">
    <name type="scientific">Patella caerulea</name>
    <name type="common">Rayed Mediterranean limpet</name>
    <dbReference type="NCBI Taxonomy" id="87958"/>
    <lineage>
        <taxon>Eukaryota</taxon>
        <taxon>Metazoa</taxon>
        <taxon>Spiralia</taxon>
        <taxon>Lophotrochozoa</taxon>
        <taxon>Mollusca</taxon>
        <taxon>Gastropoda</taxon>
        <taxon>Patellogastropoda</taxon>
        <taxon>Patelloidea</taxon>
        <taxon>Patellidae</taxon>
        <taxon>Patella</taxon>
    </lineage>
</organism>
<evidence type="ECO:0000256" key="6">
    <source>
        <dbReference type="ARBA" id="ARBA00023098"/>
    </source>
</evidence>
<keyword evidence="6 13" id="KW-0443">Lipid metabolism</keyword>
<evidence type="ECO:0000256" key="5">
    <source>
        <dbReference type="ARBA" id="ARBA00022989"/>
    </source>
</evidence>
<evidence type="ECO:0000256" key="4">
    <source>
        <dbReference type="ARBA" id="ARBA00022793"/>
    </source>
</evidence>
<comment type="PTM">
    <text evidence="13">Is synthesized initially as an inactive proenzyme. Formation of the active enzyme involves a self-maturation process in which the active site pyruvoyl group is generated from an internal serine residue via an autocatalytic post-translational modification. Two non-identical subunits are generated from the proenzyme in this reaction, and the pyruvate is formed at the N-terminus of the alpha chain, which is derived from the carboxyl end of the proenzyme. The autoendoproteolytic cleavage occurs by a canonical serine protease mechanism, in which the side chain hydroxyl group of the serine supplies its oxygen atom to form the C-terminus of the beta chain, while the remainder of the serine residue undergoes an oxidative deamination to produce ammonia and the pyruvoyl prosthetic group on the alpha chain. During this reaction, the Ser that is part of the protease active site of the proenzyme becomes the pyruvoyl prosthetic group, which constitutes an essential element of the active site of the mature decarboxylase.</text>
</comment>
<feature type="topological domain" description="Mitochondrial intermembrane" evidence="13">
    <location>
        <begin position="92"/>
        <end position="414"/>
    </location>
</feature>
<keyword evidence="4 13" id="KW-0210">Decarboxylase</keyword>
<proteinExistence type="inferred from homology"/>
<evidence type="ECO:0000256" key="10">
    <source>
        <dbReference type="ARBA" id="ARBA00023264"/>
    </source>
</evidence>
<feature type="site" description="Cleavage (non-hydrolytic); by autocatalysis" evidence="13">
    <location>
        <begin position="374"/>
        <end position="375"/>
    </location>
</feature>
<gene>
    <name evidence="14" type="ORF">SNE40_004137</name>
</gene>
<dbReference type="AlphaFoldDB" id="A0AAN8QGB7"/>
<feature type="active site" description="Charge relay system; for autoendoproteolytic cleavage activity" evidence="13">
    <location>
        <position position="268"/>
    </location>
</feature>
<keyword evidence="11 13" id="KW-0670">Pyruvate</keyword>
<dbReference type="PANTHER" id="PTHR10067">
    <property type="entry name" value="PHOSPHATIDYLSERINE DECARBOXYLASE"/>
    <property type="match status" value="1"/>
</dbReference>
<comment type="pathway">
    <text evidence="13">Phospholipid metabolism; phosphatidylethanolamine biosynthesis; phosphatidylethanolamine from CDP-diacylglycerol: step 2/2.</text>
</comment>
<comment type="cofactor">
    <cofactor evidence="13">
        <name>pyruvate</name>
        <dbReference type="ChEBI" id="CHEBI:15361"/>
    </cofactor>
    <text evidence="13">Binds 1 pyruvoyl group covalently per subunit.</text>
</comment>
<sequence>MASLAFFEEMDQALLYTALILAVIASSMHRTGRATFQRLNYSKELWKLMRAITSRELIIQGLKWGIPRNLLYQLVTFHKHVARRLRLKSYYSKKKSKGTSTKTNLKKRKRLNKTVTLYRKMPLKAISRLWGKVNQMDLPVFLRKPLIGLYIWMFGCKIDEAEIQDLQHYKNLGEFFRRQLKPNVRPIDLDHQVTSPADGKVLHYGEVTSGYLEQVKGVTYSLKGFLGTTPEKAGVDDDNFQRNLLKNPENALYHCVIYLAPGDYHRFHSPTDWLIKHRRHFPGELLSVNPGVARWIEGLFNFNERVVYTGEWEHGFFSMTAVGATNVGSIKIYCDEALSTNMVKKHPAGSFLDEEFKIAVPIMKGQMLGEFNLGSTIVLVFEAPLNFDFKITNNQKVKYGEPMGTVSSTDSLNP</sequence>
<dbReference type="HAMAP" id="MF_03208">
    <property type="entry name" value="PS_decarb_PSD_B_type1_euk"/>
    <property type="match status" value="1"/>
</dbReference>
<keyword evidence="7 13" id="KW-0472">Membrane</keyword>
<keyword evidence="8 13" id="KW-0594">Phospholipid biosynthesis</keyword>
<feature type="chain" id="PRO_5042651177" description="Phosphatidylserine decarboxylase alpha chain" evidence="13">
    <location>
        <begin position="375"/>
        <end position="414"/>
    </location>
</feature>
<dbReference type="InterPro" id="IPR003817">
    <property type="entry name" value="PS_Dcarbxylase"/>
</dbReference>
<comment type="subcellular location">
    <molecule>Phosphatidylserine decarboxylase beta chain</molecule>
    <subcellularLocation>
        <location evidence="13">Mitochondrion inner membrane</location>
        <topology evidence="13">Single-pass membrane protein</topology>
        <orientation evidence="13">Intermembrane side</orientation>
    </subcellularLocation>
</comment>
<dbReference type="GO" id="GO:0005743">
    <property type="term" value="C:mitochondrial inner membrane"/>
    <property type="evidence" value="ECO:0007669"/>
    <property type="project" value="UniProtKB-SubCell"/>
</dbReference>
<evidence type="ECO:0000256" key="7">
    <source>
        <dbReference type="ARBA" id="ARBA00023136"/>
    </source>
</evidence>
<feature type="active site" description="Charge relay system; for autoendoproteolytic cleavage activity" evidence="13">
    <location>
        <position position="198"/>
    </location>
</feature>
<evidence type="ECO:0000313" key="15">
    <source>
        <dbReference type="Proteomes" id="UP001347796"/>
    </source>
</evidence>
<dbReference type="InterPro" id="IPR033661">
    <property type="entry name" value="PSD_type1_euk"/>
</dbReference>
<dbReference type="Pfam" id="PF02666">
    <property type="entry name" value="PS_Dcarbxylase"/>
    <property type="match status" value="1"/>
</dbReference>
<feature type="topological domain" description="Mitochondrial matrix" evidence="13">
    <location>
        <begin position="1"/>
        <end position="72"/>
    </location>
</feature>
<dbReference type="InterPro" id="IPR033177">
    <property type="entry name" value="PSD-B"/>
</dbReference>
<keyword evidence="15" id="KW-1185">Reference proteome</keyword>
<accession>A0AAN8QGB7</accession>
<feature type="modified residue" description="Pyruvic acid (Ser); by autocatalysis" evidence="13">
    <location>
        <position position="375"/>
    </location>
</feature>
<keyword evidence="9 13" id="KW-0456">Lyase</keyword>
<keyword evidence="13" id="KW-0865">Zymogen</keyword>
<protein>
    <recommendedName>
        <fullName evidence="13">Phosphatidylserine decarboxylase proenzyme, mitochondrial</fullName>
        <ecNumber evidence="13">4.1.1.65</ecNumber>
    </recommendedName>
    <component>
        <recommendedName>
            <fullName evidence="13">Phosphatidylserine decarboxylase beta chain</fullName>
        </recommendedName>
    </component>
    <component>
        <recommendedName>
            <fullName evidence="13">Phosphatidylserine decarboxylase alpha chain</fullName>
        </recommendedName>
    </component>
</protein>
<keyword evidence="3 13" id="KW-0812">Transmembrane</keyword>
<evidence type="ECO:0000256" key="1">
    <source>
        <dbReference type="ARBA" id="ARBA00005189"/>
    </source>
</evidence>
<evidence type="ECO:0000256" key="11">
    <source>
        <dbReference type="ARBA" id="ARBA00023317"/>
    </source>
</evidence>
<dbReference type="EMBL" id="JAZGQO010000002">
    <property type="protein sequence ID" value="KAK6192711.1"/>
    <property type="molecule type" value="Genomic_DNA"/>
</dbReference>
<comment type="similarity">
    <text evidence="13">Belongs to the phosphatidylserine decarboxylase family. PSD-B subfamily. Eukaryotic type I sub-subfamily.</text>
</comment>
<comment type="catalytic activity">
    <reaction evidence="13">
        <text>a 1,2-diacyl-sn-glycero-3-phospho-L-serine + H(+) = a 1,2-diacyl-sn-glycero-3-phosphoethanolamine + CO2</text>
        <dbReference type="Rhea" id="RHEA:20828"/>
        <dbReference type="ChEBI" id="CHEBI:15378"/>
        <dbReference type="ChEBI" id="CHEBI:16526"/>
        <dbReference type="ChEBI" id="CHEBI:57262"/>
        <dbReference type="ChEBI" id="CHEBI:64612"/>
        <dbReference type="EC" id="4.1.1.65"/>
    </reaction>
</comment>
<dbReference type="NCBIfam" id="TIGR00163">
    <property type="entry name" value="PS_decarb"/>
    <property type="match status" value="1"/>
</dbReference>
<keyword evidence="13" id="KW-0496">Mitochondrion</keyword>
<feature type="active site" description="Schiff-base intermediate with substrate; via pyruvic acid; for decarboxylase activity" evidence="13">
    <location>
        <position position="375"/>
    </location>
</feature>
<keyword evidence="10 13" id="KW-1208">Phospholipid metabolism</keyword>
<evidence type="ECO:0000313" key="14">
    <source>
        <dbReference type="EMBL" id="KAK6192711.1"/>
    </source>
</evidence>
<evidence type="ECO:0000256" key="2">
    <source>
        <dbReference type="ARBA" id="ARBA00022516"/>
    </source>
</evidence>
<keyword evidence="5 13" id="KW-1133">Transmembrane helix</keyword>
<name>A0AAN8QGB7_PATCE</name>
<comment type="subunit">
    <text evidence="13">Heterodimer of a large membrane-associated beta subunit and a small pyruvoyl-containing alpha subunit.</text>
</comment>
<dbReference type="Proteomes" id="UP001347796">
    <property type="component" value="Unassembled WGS sequence"/>
</dbReference>
<dbReference type="GO" id="GO:0016540">
    <property type="term" value="P:protein autoprocessing"/>
    <property type="evidence" value="ECO:0007669"/>
    <property type="project" value="UniProtKB-UniRule"/>
</dbReference>
<feature type="chain" id="PRO_5042651176" description="Phosphatidylserine decarboxylase beta chain" evidence="13">
    <location>
        <begin position="1"/>
        <end position="374"/>
    </location>
</feature>
<dbReference type="EC" id="4.1.1.65" evidence="13"/>
<comment type="caution">
    <text evidence="14">The sequence shown here is derived from an EMBL/GenBank/DDBJ whole genome shotgun (WGS) entry which is preliminary data.</text>
</comment>
<feature type="active site" description="Charge relay system; for autoendoproteolytic cleavage activity" evidence="13">
    <location>
        <position position="375"/>
    </location>
</feature>